<dbReference type="RefSeq" id="WP_046996202.1">
    <property type="nucleotide sequence ID" value="NZ_JAIQ01000051.1"/>
</dbReference>
<feature type="transmembrane region" description="Helical" evidence="1">
    <location>
        <begin position="44"/>
        <end position="67"/>
    </location>
</feature>
<keyword evidence="1" id="KW-1133">Transmembrane helix</keyword>
<evidence type="ECO:0000313" key="2">
    <source>
        <dbReference type="EMBL" id="KLE01832.1"/>
    </source>
</evidence>
<name>A0A0G9K5M3_9BACT</name>
<sequence length="99" mass="11379">MDILEYLVCLEIVVIFLLFIIELFKENIDYFYMEIITHPKLNKYLYILGDSLYMIGGSVTGAGIYEIVANNRILTTVLIFGTILIIFGASIRSKYKRGE</sequence>
<evidence type="ECO:0000256" key="1">
    <source>
        <dbReference type="SAM" id="Phobius"/>
    </source>
</evidence>
<reference evidence="2 3" key="1">
    <citation type="submission" date="2014-01" db="EMBL/GenBank/DDBJ databases">
        <title>Development of a Comparative Genomic Fingerprinting Assay for High Resolution Genotyping of Arcobacter butzleri.</title>
        <authorList>
            <person name="Webb A.L."/>
            <person name="Inglis G.D."/>
            <person name="Kruczkiewicz P."/>
            <person name="Selinger L.B."/>
            <person name="Taboada E.N."/>
        </authorList>
    </citation>
    <scope>NUCLEOTIDE SEQUENCE [LARGE SCALE GENOMIC DNA]</scope>
    <source>
        <strain evidence="2 3">L348</strain>
    </source>
</reference>
<feature type="transmembrane region" description="Helical" evidence="1">
    <location>
        <begin position="73"/>
        <end position="91"/>
    </location>
</feature>
<keyword evidence="1" id="KW-0812">Transmembrane</keyword>
<dbReference type="AlphaFoldDB" id="A0A0G9K5M3"/>
<dbReference type="PATRIC" id="fig|1447256.3.peg.403"/>
<organism evidence="2 3">
    <name type="scientific">Aliarcobacter butzleri L348</name>
    <dbReference type="NCBI Taxonomy" id="1447256"/>
    <lineage>
        <taxon>Bacteria</taxon>
        <taxon>Pseudomonadati</taxon>
        <taxon>Campylobacterota</taxon>
        <taxon>Epsilonproteobacteria</taxon>
        <taxon>Campylobacterales</taxon>
        <taxon>Arcobacteraceae</taxon>
        <taxon>Aliarcobacter</taxon>
    </lineage>
</organism>
<proteinExistence type="predicted"/>
<feature type="transmembrane region" description="Helical" evidence="1">
    <location>
        <begin position="6"/>
        <end position="24"/>
    </location>
</feature>
<protein>
    <submittedName>
        <fullName evidence="2">Uncharacterized protein</fullName>
    </submittedName>
</protein>
<accession>A0A0G9K5M3</accession>
<dbReference type="EMBL" id="JAIQ01000051">
    <property type="protein sequence ID" value="KLE01832.1"/>
    <property type="molecule type" value="Genomic_DNA"/>
</dbReference>
<evidence type="ECO:0000313" key="3">
    <source>
        <dbReference type="Proteomes" id="UP000035514"/>
    </source>
</evidence>
<keyword evidence="1" id="KW-0472">Membrane</keyword>
<dbReference type="Proteomes" id="UP000035514">
    <property type="component" value="Unassembled WGS sequence"/>
</dbReference>
<gene>
    <name evidence="2" type="ORF">AA20_02090</name>
</gene>
<comment type="caution">
    <text evidence="2">The sequence shown here is derived from an EMBL/GenBank/DDBJ whole genome shotgun (WGS) entry which is preliminary data.</text>
</comment>